<dbReference type="InterPro" id="IPR015422">
    <property type="entry name" value="PyrdxlP-dep_Trfase_small"/>
</dbReference>
<dbReference type="GO" id="GO:0030170">
    <property type="term" value="F:pyridoxal phosphate binding"/>
    <property type="evidence" value="ECO:0007669"/>
    <property type="project" value="InterPro"/>
</dbReference>
<dbReference type="InterPro" id="IPR005814">
    <property type="entry name" value="Aminotrans_3"/>
</dbReference>
<dbReference type="SUPFAM" id="SSF53383">
    <property type="entry name" value="PLP-dependent transferases"/>
    <property type="match status" value="1"/>
</dbReference>
<evidence type="ECO:0000256" key="1">
    <source>
        <dbReference type="ARBA" id="ARBA00001933"/>
    </source>
</evidence>
<dbReference type="Proteomes" id="UP001409585">
    <property type="component" value="Unassembled WGS sequence"/>
</dbReference>
<keyword evidence="4" id="KW-0808">Transferase</keyword>
<keyword evidence="8" id="KW-1185">Reference proteome</keyword>
<name>A0AAV3U0I4_9ALTE</name>
<dbReference type="InterPro" id="IPR015421">
    <property type="entry name" value="PyrdxlP-dep_Trfase_major"/>
</dbReference>
<accession>A0AAV3U0I4</accession>
<dbReference type="GO" id="GO:0005829">
    <property type="term" value="C:cytosol"/>
    <property type="evidence" value="ECO:0007669"/>
    <property type="project" value="TreeGrafter"/>
</dbReference>
<dbReference type="InterPro" id="IPR049704">
    <property type="entry name" value="Aminotrans_3_PPA_site"/>
</dbReference>
<comment type="cofactor">
    <cofactor evidence="1">
        <name>pyridoxal 5'-phosphate</name>
        <dbReference type="ChEBI" id="CHEBI:597326"/>
    </cofactor>
</comment>
<proteinExistence type="inferred from homology"/>
<sequence>MSTTSKWQVSDAAHHLHPFTDHGALAAKGTRVITRAEGIYLYDSDGNKILDGMSGLWCVNLGYGRQELIEAAHKQMQELPYYNSFFQCTTPPAIELAELLSDIAPSHINHVFFTSSGSEANDTVIRLARYYWACQGKPEKKTIISRWNGYHGSTIGGASLGGMKPMHGQGDLPIPGICHINQPYWFGEGYTEDSTAFGVRVAQELEQKILELGEDKVAAFIAEPIQGAGGVIIPPDSYWPEINRICKKYDILVVSDEVICGFGRTGQWFGSDYYGVKADLMPIAKGLSSGYMPIGGVLVSDRVSQALKQSGEDFNHGYTYSGHPTAAAVAVATLKVMHSEDLVTRVRDELTPYYAQAFGSLADHPLVGEVRTTGLLGAIELMQDKASHSFFAEKGAAGNCCRDFSIANGLVMRGVGSTMITCPPLVITKSEIDLLVERARKTLDDTAAQLL</sequence>
<evidence type="ECO:0000313" key="7">
    <source>
        <dbReference type="EMBL" id="GAA4938454.1"/>
    </source>
</evidence>
<dbReference type="PROSITE" id="PS00600">
    <property type="entry name" value="AA_TRANSFER_CLASS_3"/>
    <property type="match status" value="1"/>
</dbReference>
<dbReference type="InterPro" id="IPR015424">
    <property type="entry name" value="PyrdxlP-dep_Trfase"/>
</dbReference>
<dbReference type="FunFam" id="3.40.640.10:FF:000014">
    <property type="entry name" value="Adenosylmethionine-8-amino-7-oxononanoate aminotransferase, probable"/>
    <property type="match status" value="1"/>
</dbReference>
<dbReference type="GO" id="GO:0008483">
    <property type="term" value="F:transaminase activity"/>
    <property type="evidence" value="ECO:0007669"/>
    <property type="project" value="UniProtKB-KW"/>
</dbReference>
<evidence type="ECO:0000256" key="4">
    <source>
        <dbReference type="ARBA" id="ARBA00022679"/>
    </source>
</evidence>
<dbReference type="PANTHER" id="PTHR43094">
    <property type="entry name" value="AMINOTRANSFERASE"/>
    <property type="match status" value="1"/>
</dbReference>
<protein>
    <submittedName>
        <fullName evidence="7">Aspartate aminotransferase family protein</fullName>
    </submittedName>
</protein>
<dbReference type="AlphaFoldDB" id="A0AAV3U0I4"/>
<evidence type="ECO:0000256" key="2">
    <source>
        <dbReference type="ARBA" id="ARBA00008954"/>
    </source>
</evidence>
<keyword evidence="3 7" id="KW-0032">Aminotransferase</keyword>
<dbReference type="NCBIfam" id="NF004767">
    <property type="entry name" value="PRK06105.1"/>
    <property type="match status" value="1"/>
</dbReference>
<dbReference type="EMBL" id="BAABLX010000009">
    <property type="protein sequence ID" value="GAA4938454.1"/>
    <property type="molecule type" value="Genomic_DNA"/>
</dbReference>
<evidence type="ECO:0000256" key="6">
    <source>
        <dbReference type="RuleBase" id="RU003560"/>
    </source>
</evidence>
<comment type="caution">
    <text evidence="7">The sequence shown here is derived from an EMBL/GenBank/DDBJ whole genome shotgun (WGS) entry which is preliminary data.</text>
</comment>
<dbReference type="Pfam" id="PF00202">
    <property type="entry name" value="Aminotran_3"/>
    <property type="match status" value="1"/>
</dbReference>
<dbReference type="CDD" id="cd00610">
    <property type="entry name" value="OAT_like"/>
    <property type="match status" value="1"/>
</dbReference>
<dbReference type="Gene3D" id="3.90.1150.10">
    <property type="entry name" value="Aspartate Aminotransferase, domain 1"/>
    <property type="match status" value="1"/>
</dbReference>
<dbReference type="PANTHER" id="PTHR43094:SF1">
    <property type="entry name" value="AMINOTRANSFERASE CLASS-III"/>
    <property type="match status" value="1"/>
</dbReference>
<dbReference type="NCBIfam" id="NF005682">
    <property type="entry name" value="PRK07480.1"/>
    <property type="match status" value="1"/>
</dbReference>
<dbReference type="RefSeq" id="WP_345419685.1">
    <property type="nucleotide sequence ID" value="NZ_AP031496.1"/>
</dbReference>
<dbReference type="PIRSF" id="PIRSF000521">
    <property type="entry name" value="Transaminase_4ab_Lys_Orn"/>
    <property type="match status" value="1"/>
</dbReference>
<organism evidence="7 8">
    <name type="scientific">Halioxenophilus aromaticivorans</name>
    <dbReference type="NCBI Taxonomy" id="1306992"/>
    <lineage>
        <taxon>Bacteria</taxon>
        <taxon>Pseudomonadati</taxon>
        <taxon>Pseudomonadota</taxon>
        <taxon>Gammaproteobacteria</taxon>
        <taxon>Alteromonadales</taxon>
        <taxon>Alteromonadaceae</taxon>
        <taxon>Halioxenophilus</taxon>
    </lineage>
</organism>
<evidence type="ECO:0000256" key="3">
    <source>
        <dbReference type="ARBA" id="ARBA00022576"/>
    </source>
</evidence>
<keyword evidence="5 6" id="KW-0663">Pyridoxal phosphate</keyword>
<reference evidence="8" key="1">
    <citation type="journal article" date="2019" name="Int. J. Syst. Evol. Microbiol.">
        <title>The Global Catalogue of Microorganisms (GCM) 10K type strain sequencing project: providing services to taxonomists for standard genome sequencing and annotation.</title>
        <authorList>
            <consortium name="The Broad Institute Genomics Platform"/>
            <consortium name="The Broad Institute Genome Sequencing Center for Infectious Disease"/>
            <person name="Wu L."/>
            <person name="Ma J."/>
        </authorList>
    </citation>
    <scope>NUCLEOTIDE SEQUENCE [LARGE SCALE GENOMIC DNA]</scope>
    <source>
        <strain evidence="8">JCM 19134</strain>
    </source>
</reference>
<evidence type="ECO:0000256" key="5">
    <source>
        <dbReference type="ARBA" id="ARBA00022898"/>
    </source>
</evidence>
<comment type="similarity">
    <text evidence="2 6">Belongs to the class-III pyridoxal-phosphate-dependent aminotransferase family.</text>
</comment>
<dbReference type="Gene3D" id="3.40.640.10">
    <property type="entry name" value="Type I PLP-dependent aspartate aminotransferase-like (Major domain)"/>
    <property type="match status" value="1"/>
</dbReference>
<gene>
    <name evidence="7" type="ORF">GCM10025791_15590</name>
</gene>
<evidence type="ECO:0000313" key="8">
    <source>
        <dbReference type="Proteomes" id="UP001409585"/>
    </source>
</evidence>